<gene>
    <name evidence="1" type="ORF">AVDCRST_MAG75-2339</name>
</gene>
<organism evidence="1">
    <name type="scientific">uncultured Propionibacteriaceae bacterium</name>
    <dbReference type="NCBI Taxonomy" id="257457"/>
    <lineage>
        <taxon>Bacteria</taxon>
        <taxon>Bacillati</taxon>
        <taxon>Actinomycetota</taxon>
        <taxon>Actinomycetes</taxon>
        <taxon>Propionibacteriales</taxon>
        <taxon>Propionibacteriaceae</taxon>
        <taxon>environmental samples</taxon>
    </lineage>
</organism>
<sequence>MRANSLIERLSAPLSRSSTVRGVYEGRSWRRLGSVGRLDPDQEAVAGSSSGT</sequence>
<evidence type="ECO:0000313" key="1">
    <source>
        <dbReference type="EMBL" id="CAA9404280.1"/>
    </source>
</evidence>
<proteinExistence type="predicted"/>
<accession>A0A6J4P5S6</accession>
<name>A0A6J4P5S6_9ACTN</name>
<protein>
    <submittedName>
        <fullName evidence="1">Uncharacterized protein</fullName>
    </submittedName>
</protein>
<dbReference type="EMBL" id="CADCUO010000163">
    <property type="protein sequence ID" value="CAA9404280.1"/>
    <property type="molecule type" value="Genomic_DNA"/>
</dbReference>
<dbReference type="AlphaFoldDB" id="A0A6J4P5S6"/>
<reference evidence="1" key="1">
    <citation type="submission" date="2020-02" db="EMBL/GenBank/DDBJ databases">
        <authorList>
            <person name="Meier V. D."/>
        </authorList>
    </citation>
    <scope>NUCLEOTIDE SEQUENCE</scope>
    <source>
        <strain evidence="1">AVDCRST_MAG75</strain>
    </source>
</reference>